<comment type="similarity">
    <text evidence="2">Belongs to the EssA family.</text>
</comment>
<keyword evidence="6 7" id="KW-0472">Membrane</keyword>
<dbReference type="Proteomes" id="UP001258181">
    <property type="component" value="Unassembled WGS sequence"/>
</dbReference>
<name>A0ABU1U4W2_9BACL</name>
<evidence type="ECO:0000256" key="1">
    <source>
        <dbReference type="ARBA" id="ARBA00004162"/>
    </source>
</evidence>
<keyword evidence="3" id="KW-1003">Cell membrane</keyword>
<dbReference type="Pfam" id="PF10661">
    <property type="entry name" value="EssA"/>
    <property type="match status" value="1"/>
</dbReference>
<dbReference type="InterPro" id="IPR018920">
    <property type="entry name" value="EssA/YueC"/>
</dbReference>
<gene>
    <name evidence="8" type="ORF">J2X07_003427</name>
</gene>
<protein>
    <submittedName>
        <fullName evidence="8">Type VII secretion protein EssA</fullName>
    </submittedName>
</protein>
<comment type="caution">
    <text evidence="8">The sequence shown here is derived from an EMBL/GenBank/DDBJ whole genome shotgun (WGS) entry which is preliminary data.</text>
</comment>
<evidence type="ECO:0000256" key="3">
    <source>
        <dbReference type="ARBA" id="ARBA00022475"/>
    </source>
</evidence>
<keyword evidence="4 7" id="KW-0812">Transmembrane</keyword>
<feature type="transmembrane region" description="Helical" evidence="7">
    <location>
        <begin position="133"/>
        <end position="154"/>
    </location>
</feature>
<keyword evidence="9" id="KW-1185">Reference proteome</keyword>
<dbReference type="InterPro" id="IPR034026">
    <property type="entry name" value="EssA"/>
</dbReference>
<evidence type="ECO:0000256" key="5">
    <source>
        <dbReference type="ARBA" id="ARBA00022989"/>
    </source>
</evidence>
<evidence type="ECO:0000256" key="4">
    <source>
        <dbReference type="ARBA" id="ARBA00022692"/>
    </source>
</evidence>
<evidence type="ECO:0000256" key="7">
    <source>
        <dbReference type="SAM" id="Phobius"/>
    </source>
</evidence>
<accession>A0ABU1U4W2</accession>
<sequence>MKHIRLFIVLVFLALFFLDSREVFADKSIQELTPNQYEDKELKGNTEYLLKESLSGKKTRIPEEQQGLTFSHSTMNQLEAVQNQLFEQASNRINNNVSSLTKRMNLFSSDRQDALSERQIEDAENDSFRSISVIYFVLIGVGILLIVILLLPGLSNKAKKENES</sequence>
<dbReference type="EMBL" id="JAVDWA010000007">
    <property type="protein sequence ID" value="MDR7074431.1"/>
    <property type="molecule type" value="Genomic_DNA"/>
</dbReference>
<evidence type="ECO:0000256" key="6">
    <source>
        <dbReference type="ARBA" id="ARBA00023136"/>
    </source>
</evidence>
<evidence type="ECO:0000313" key="8">
    <source>
        <dbReference type="EMBL" id="MDR7074431.1"/>
    </source>
</evidence>
<comment type="subcellular location">
    <subcellularLocation>
        <location evidence="1">Cell membrane</location>
        <topology evidence="1">Single-pass membrane protein</topology>
    </subcellularLocation>
</comment>
<evidence type="ECO:0000313" key="9">
    <source>
        <dbReference type="Proteomes" id="UP001258181"/>
    </source>
</evidence>
<organism evidence="8 9">
    <name type="scientific">Fictibacillus barbaricus</name>
    <dbReference type="NCBI Taxonomy" id="182136"/>
    <lineage>
        <taxon>Bacteria</taxon>
        <taxon>Bacillati</taxon>
        <taxon>Bacillota</taxon>
        <taxon>Bacilli</taxon>
        <taxon>Bacillales</taxon>
        <taxon>Fictibacillaceae</taxon>
        <taxon>Fictibacillus</taxon>
    </lineage>
</organism>
<proteinExistence type="inferred from homology"/>
<evidence type="ECO:0000256" key="2">
    <source>
        <dbReference type="ARBA" id="ARBA00008570"/>
    </source>
</evidence>
<reference evidence="8 9" key="1">
    <citation type="submission" date="2023-07" db="EMBL/GenBank/DDBJ databases">
        <title>Sorghum-associated microbial communities from plants grown in Nebraska, USA.</title>
        <authorList>
            <person name="Schachtman D."/>
        </authorList>
    </citation>
    <scope>NUCLEOTIDE SEQUENCE [LARGE SCALE GENOMIC DNA]</scope>
    <source>
        <strain evidence="8 9">BE211</strain>
    </source>
</reference>
<keyword evidence="5 7" id="KW-1133">Transmembrane helix</keyword>
<dbReference type="NCBIfam" id="TIGR03927">
    <property type="entry name" value="T7SS_EssA_Firm"/>
    <property type="match status" value="1"/>
</dbReference>
<dbReference type="RefSeq" id="WP_310261346.1">
    <property type="nucleotide sequence ID" value="NZ_JAVDWA010000007.1"/>
</dbReference>